<dbReference type="Gramene" id="Bra036378.1">
    <property type="protein sequence ID" value="Bra036378.1-P"/>
    <property type="gene ID" value="Bra036378"/>
</dbReference>
<dbReference type="InParanoid" id="M4F5M2"/>
<feature type="compositionally biased region" description="Basic and acidic residues" evidence="1">
    <location>
        <begin position="139"/>
        <end position="154"/>
    </location>
</feature>
<dbReference type="EnsemblPlants" id="Bra036378.1">
    <property type="protein sequence ID" value="Bra036378.1-P"/>
    <property type="gene ID" value="Bra036378"/>
</dbReference>
<evidence type="ECO:0000313" key="3">
    <source>
        <dbReference type="Proteomes" id="UP000011750"/>
    </source>
</evidence>
<dbReference type="HOGENOM" id="CLU_1477176_0_0_1"/>
<organism evidence="2 3">
    <name type="scientific">Brassica campestris</name>
    <name type="common">Field mustard</name>
    <dbReference type="NCBI Taxonomy" id="3711"/>
    <lineage>
        <taxon>Eukaryota</taxon>
        <taxon>Viridiplantae</taxon>
        <taxon>Streptophyta</taxon>
        <taxon>Embryophyta</taxon>
        <taxon>Tracheophyta</taxon>
        <taxon>Spermatophyta</taxon>
        <taxon>Magnoliopsida</taxon>
        <taxon>eudicotyledons</taxon>
        <taxon>Gunneridae</taxon>
        <taxon>Pentapetalae</taxon>
        <taxon>rosids</taxon>
        <taxon>malvids</taxon>
        <taxon>Brassicales</taxon>
        <taxon>Brassicaceae</taxon>
        <taxon>Brassiceae</taxon>
        <taxon>Brassica</taxon>
    </lineage>
</organism>
<reference evidence="2 3" key="1">
    <citation type="journal article" date="2011" name="Nat. Genet.">
        <title>The genome of the mesopolyploid crop species Brassica rapa.</title>
        <authorList>
            <consortium name="Brassica rapa Genome Sequencing Project Consortium"/>
            <person name="Wang X."/>
            <person name="Wang H."/>
            <person name="Wang J."/>
            <person name="Sun R."/>
            <person name="Wu J."/>
            <person name="Liu S."/>
            <person name="Bai Y."/>
            <person name="Mun J.H."/>
            <person name="Bancroft I."/>
            <person name="Cheng F."/>
            <person name="Huang S."/>
            <person name="Li X."/>
            <person name="Hua W."/>
            <person name="Wang J."/>
            <person name="Wang X."/>
            <person name="Freeling M."/>
            <person name="Pires J.C."/>
            <person name="Paterson A.H."/>
            <person name="Chalhoub B."/>
            <person name="Wang B."/>
            <person name="Hayward A."/>
            <person name="Sharpe A.G."/>
            <person name="Park B.S."/>
            <person name="Weisshaar B."/>
            <person name="Liu B."/>
            <person name="Li B."/>
            <person name="Liu B."/>
            <person name="Tong C."/>
            <person name="Song C."/>
            <person name="Duran C."/>
            <person name="Peng C."/>
            <person name="Geng C."/>
            <person name="Koh C."/>
            <person name="Lin C."/>
            <person name="Edwards D."/>
            <person name="Mu D."/>
            <person name="Shen D."/>
            <person name="Soumpourou E."/>
            <person name="Li F."/>
            <person name="Fraser F."/>
            <person name="Conant G."/>
            <person name="Lassalle G."/>
            <person name="King G.J."/>
            <person name="Bonnema G."/>
            <person name="Tang H."/>
            <person name="Wang H."/>
            <person name="Belcram H."/>
            <person name="Zhou H."/>
            <person name="Hirakawa H."/>
            <person name="Abe H."/>
            <person name="Guo H."/>
            <person name="Wang H."/>
            <person name="Jin H."/>
            <person name="Parkin I.A."/>
            <person name="Batley J."/>
            <person name="Kim J.S."/>
            <person name="Just J."/>
            <person name="Li J."/>
            <person name="Xu J."/>
            <person name="Deng J."/>
            <person name="Kim J.A."/>
            <person name="Li J."/>
            <person name="Yu J."/>
            <person name="Meng J."/>
            <person name="Wang J."/>
            <person name="Min J."/>
            <person name="Poulain J."/>
            <person name="Wang J."/>
            <person name="Hatakeyama K."/>
            <person name="Wu K."/>
            <person name="Wang L."/>
            <person name="Fang L."/>
            <person name="Trick M."/>
            <person name="Links M.G."/>
            <person name="Zhao M."/>
            <person name="Jin M."/>
            <person name="Ramchiary N."/>
            <person name="Drou N."/>
            <person name="Berkman P.J."/>
            <person name="Cai Q."/>
            <person name="Huang Q."/>
            <person name="Li R."/>
            <person name="Tabata S."/>
            <person name="Cheng S."/>
            <person name="Zhang S."/>
            <person name="Zhang S."/>
            <person name="Huang S."/>
            <person name="Sato S."/>
            <person name="Sun S."/>
            <person name="Kwon S.J."/>
            <person name="Choi S.R."/>
            <person name="Lee T.H."/>
            <person name="Fan W."/>
            <person name="Zhao X."/>
            <person name="Tan X."/>
            <person name="Xu X."/>
            <person name="Wang Y."/>
            <person name="Qiu Y."/>
            <person name="Yin Y."/>
            <person name="Li Y."/>
            <person name="Du Y."/>
            <person name="Liao Y."/>
            <person name="Lim Y."/>
            <person name="Narusaka Y."/>
            <person name="Wang Y."/>
            <person name="Wang Z."/>
            <person name="Li Z."/>
            <person name="Wang Z."/>
            <person name="Xiong Z."/>
            <person name="Zhang Z."/>
        </authorList>
    </citation>
    <scope>NUCLEOTIDE SEQUENCE [LARGE SCALE GENOMIC DNA]</scope>
    <source>
        <strain evidence="2 3">cv. Chiifu-401-42</strain>
    </source>
</reference>
<feature type="region of interest" description="Disordered" evidence="1">
    <location>
        <begin position="132"/>
        <end position="154"/>
    </location>
</feature>
<reference evidence="2" key="3">
    <citation type="submission" date="2023-03" db="UniProtKB">
        <authorList>
            <consortium name="EnsemblPlants"/>
        </authorList>
    </citation>
    <scope>IDENTIFICATION</scope>
    <source>
        <strain evidence="2">cv. Chiifu-401-42</strain>
    </source>
</reference>
<protein>
    <submittedName>
        <fullName evidence="2">Uncharacterized protein</fullName>
    </submittedName>
</protein>
<accession>M4F5M2</accession>
<evidence type="ECO:0000256" key="1">
    <source>
        <dbReference type="SAM" id="MobiDB-lite"/>
    </source>
</evidence>
<dbReference type="AlphaFoldDB" id="M4F5M2"/>
<evidence type="ECO:0000313" key="2">
    <source>
        <dbReference type="EnsemblPlants" id="Bra036378.1-P"/>
    </source>
</evidence>
<name>M4F5M2_BRACM</name>
<dbReference type="Proteomes" id="UP000011750">
    <property type="component" value="Chromosome A07"/>
</dbReference>
<keyword evidence="3" id="KW-1185">Reference proteome</keyword>
<sequence length="183" mass="21108">MDGRILNISKEDVAEIIAMKGSRNLFSMTNRAEDPPSIDNADAPSIDDQLNFRRRTLQHNRKRKPHWEYAETPIPTMPDEASYSKAKINELVAELYRAIRNSDDYHQRGSMTSTSHSTTKEMDNIQTQLDFQAEQSPSIDRRTCPSIDHDRTSLRSKPVTEKVLHDKLDDITFSQDLLKEDVY</sequence>
<proteinExistence type="predicted"/>
<reference evidence="2 3" key="2">
    <citation type="journal article" date="2018" name="Hortic Res">
        <title>Improved Brassica rapa reference genome by single-molecule sequencing and chromosome conformation capture technologies.</title>
        <authorList>
            <person name="Zhang L."/>
            <person name="Cai X."/>
            <person name="Wu J."/>
            <person name="Liu M."/>
            <person name="Grob S."/>
            <person name="Cheng F."/>
            <person name="Liang J."/>
            <person name="Cai C."/>
            <person name="Liu Z."/>
            <person name="Liu B."/>
            <person name="Wang F."/>
            <person name="Li S."/>
            <person name="Liu F."/>
            <person name="Li X."/>
            <person name="Cheng L."/>
            <person name="Yang W."/>
            <person name="Li M.H."/>
            <person name="Grossniklaus U."/>
            <person name="Zheng H."/>
            <person name="Wang X."/>
        </authorList>
    </citation>
    <scope>NUCLEOTIDE SEQUENCE [LARGE SCALE GENOMIC DNA]</scope>
    <source>
        <strain evidence="2 3">cv. Chiifu-401-42</strain>
    </source>
</reference>